<feature type="non-terminal residue" evidence="2">
    <location>
        <position position="1"/>
    </location>
</feature>
<organism evidence="2 3">
    <name type="scientific">Saguinus oedipus</name>
    <name type="common">Cotton-top tamarin</name>
    <name type="synonym">Oedipomidas oedipus</name>
    <dbReference type="NCBI Taxonomy" id="9490"/>
    <lineage>
        <taxon>Eukaryota</taxon>
        <taxon>Metazoa</taxon>
        <taxon>Chordata</taxon>
        <taxon>Craniata</taxon>
        <taxon>Vertebrata</taxon>
        <taxon>Euteleostomi</taxon>
        <taxon>Mammalia</taxon>
        <taxon>Eutheria</taxon>
        <taxon>Euarchontoglires</taxon>
        <taxon>Primates</taxon>
        <taxon>Haplorrhini</taxon>
        <taxon>Platyrrhini</taxon>
        <taxon>Cebidae</taxon>
        <taxon>Callitrichinae</taxon>
        <taxon>Saguinus</taxon>
    </lineage>
</organism>
<gene>
    <name evidence="2" type="ORF">P7K49_009669</name>
</gene>
<evidence type="ECO:0000256" key="1">
    <source>
        <dbReference type="SAM" id="MobiDB-lite"/>
    </source>
</evidence>
<dbReference type="Proteomes" id="UP001266305">
    <property type="component" value="Unassembled WGS sequence"/>
</dbReference>
<keyword evidence="3" id="KW-1185">Reference proteome</keyword>
<feature type="region of interest" description="Disordered" evidence="1">
    <location>
        <begin position="1"/>
        <end position="34"/>
    </location>
</feature>
<accession>A0ABQ9VKN8</accession>
<dbReference type="EMBL" id="JASSZA010000005">
    <property type="protein sequence ID" value="KAK2109923.1"/>
    <property type="molecule type" value="Genomic_DNA"/>
</dbReference>
<evidence type="ECO:0000313" key="3">
    <source>
        <dbReference type="Proteomes" id="UP001266305"/>
    </source>
</evidence>
<reference evidence="2 3" key="1">
    <citation type="submission" date="2023-05" db="EMBL/GenBank/DDBJ databases">
        <title>B98-5 Cell Line De Novo Hybrid Assembly: An Optical Mapping Approach.</title>
        <authorList>
            <person name="Kananen K."/>
            <person name="Auerbach J.A."/>
            <person name="Kautto E."/>
            <person name="Blachly J.S."/>
        </authorList>
    </citation>
    <scope>NUCLEOTIDE SEQUENCE [LARGE SCALE GENOMIC DNA]</scope>
    <source>
        <strain evidence="2">B95-8</strain>
        <tissue evidence="2">Cell line</tissue>
    </source>
</reference>
<comment type="caution">
    <text evidence="2">The sequence shown here is derived from an EMBL/GenBank/DDBJ whole genome shotgun (WGS) entry which is preliminary data.</text>
</comment>
<name>A0ABQ9VKN8_SAGOE</name>
<proteinExistence type="predicted"/>
<evidence type="ECO:0000313" key="2">
    <source>
        <dbReference type="EMBL" id="KAK2109923.1"/>
    </source>
</evidence>
<feature type="non-terminal residue" evidence="2">
    <location>
        <position position="59"/>
    </location>
</feature>
<protein>
    <submittedName>
        <fullName evidence="2">Uncharacterized protein</fullName>
    </submittedName>
</protein>
<sequence length="59" mass="6054">HPLRGGPTTPRGFAPPSAPGGGGAAGTFFLRPPRPQECCMASPERRWEPLAGRARSGAG</sequence>